<dbReference type="Pfam" id="PF00566">
    <property type="entry name" value="RabGAP-TBC"/>
    <property type="match status" value="1"/>
</dbReference>
<feature type="region of interest" description="Disordered" evidence="1">
    <location>
        <begin position="1"/>
        <end position="46"/>
    </location>
</feature>
<feature type="compositionally biased region" description="Low complexity" evidence="1">
    <location>
        <begin position="538"/>
        <end position="559"/>
    </location>
</feature>
<dbReference type="GO" id="GO:0005096">
    <property type="term" value="F:GTPase activator activity"/>
    <property type="evidence" value="ECO:0007669"/>
    <property type="project" value="TreeGrafter"/>
</dbReference>
<dbReference type="SMART" id="SM00164">
    <property type="entry name" value="TBC"/>
    <property type="match status" value="1"/>
</dbReference>
<reference evidence="3 4" key="1">
    <citation type="journal article" date="2019" name="Sci. Rep.">
        <title>Comparative genomics of chytrid fungi reveal insights into the obligate biotrophic and pathogenic lifestyle of Synchytrium endobioticum.</title>
        <authorList>
            <person name="van de Vossenberg B.T.L.H."/>
            <person name="Warris S."/>
            <person name="Nguyen H.D.T."/>
            <person name="van Gent-Pelzer M.P.E."/>
            <person name="Joly D.L."/>
            <person name="van de Geest H.C."/>
            <person name="Bonants P.J.M."/>
            <person name="Smith D.S."/>
            <person name="Levesque C.A."/>
            <person name="van der Lee T.A.J."/>
        </authorList>
    </citation>
    <scope>NUCLEOTIDE SEQUENCE [LARGE SCALE GENOMIC DNA]</scope>
    <source>
        <strain evidence="3 4">CBS 809.83</strain>
    </source>
</reference>
<feature type="compositionally biased region" description="Polar residues" evidence="1">
    <location>
        <begin position="109"/>
        <end position="120"/>
    </location>
</feature>
<feature type="compositionally biased region" description="Low complexity" evidence="1">
    <location>
        <begin position="336"/>
        <end position="345"/>
    </location>
</feature>
<feature type="compositionally biased region" description="Basic and acidic residues" evidence="1">
    <location>
        <begin position="216"/>
        <end position="225"/>
    </location>
</feature>
<feature type="compositionally biased region" description="Low complexity" evidence="1">
    <location>
        <begin position="32"/>
        <end position="46"/>
    </location>
</feature>
<dbReference type="SUPFAM" id="SSF47923">
    <property type="entry name" value="Ypt/Rab-GAP domain of gyp1p"/>
    <property type="match status" value="1"/>
</dbReference>
<dbReference type="AlphaFoldDB" id="A0A507E0Z0"/>
<dbReference type="InterPro" id="IPR000195">
    <property type="entry name" value="Rab-GAP-TBC_dom"/>
</dbReference>
<comment type="caution">
    <text evidence="3">The sequence shown here is derived from an EMBL/GenBank/DDBJ whole genome shotgun (WGS) entry which is preliminary data.</text>
</comment>
<organism evidence="3 4">
    <name type="scientific">Powellomyces hirtus</name>
    <dbReference type="NCBI Taxonomy" id="109895"/>
    <lineage>
        <taxon>Eukaryota</taxon>
        <taxon>Fungi</taxon>
        <taxon>Fungi incertae sedis</taxon>
        <taxon>Chytridiomycota</taxon>
        <taxon>Chytridiomycota incertae sedis</taxon>
        <taxon>Chytridiomycetes</taxon>
        <taxon>Spizellomycetales</taxon>
        <taxon>Powellomycetaceae</taxon>
        <taxon>Powellomyces</taxon>
    </lineage>
</organism>
<feature type="compositionally biased region" description="Low complexity" evidence="1">
    <location>
        <begin position="607"/>
        <end position="621"/>
    </location>
</feature>
<feature type="region of interest" description="Disordered" evidence="1">
    <location>
        <begin position="215"/>
        <end position="238"/>
    </location>
</feature>
<evidence type="ECO:0000313" key="4">
    <source>
        <dbReference type="Proteomes" id="UP000318582"/>
    </source>
</evidence>
<feature type="region of interest" description="Disordered" evidence="1">
    <location>
        <begin position="456"/>
        <end position="661"/>
    </location>
</feature>
<dbReference type="PROSITE" id="PS50086">
    <property type="entry name" value="TBC_RABGAP"/>
    <property type="match status" value="1"/>
</dbReference>
<feature type="region of interest" description="Disordered" evidence="1">
    <location>
        <begin position="1038"/>
        <end position="1083"/>
    </location>
</feature>
<feature type="compositionally biased region" description="Low complexity" evidence="1">
    <location>
        <begin position="629"/>
        <end position="643"/>
    </location>
</feature>
<feature type="compositionally biased region" description="Low complexity" evidence="1">
    <location>
        <begin position="299"/>
        <end position="314"/>
    </location>
</feature>
<dbReference type="GO" id="GO:0031267">
    <property type="term" value="F:small GTPase binding"/>
    <property type="evidence" value="ECO:0007669"/>
    <property type="project" value="TreeGrafter"/>
</dbReference>
<dbReference type="PANTHER" id="PTHR47219">
    <property type="entry name" value="RAB GTPASE-ACTIVATING PROTEIN 1-LIKE"/>
    <property type="match status" value="1"/>
</dbReference>
<feature type="compositionally biased region" description="Polar residues" evidence="1">
    <location>
        <begin position="18"/>
        <end position="31"/>
    </location>
</feature>
<protein>
    <recommendedName>
        <fullName evidence="2">Rab-GAP TBC domain-containing protein</fullName>
    </recommendedName>
</protein>
<name>A0A507E0Z0_9FUNG</name>
<feature type="region of interest" description="Disordered" evidence="1">
    <location>
        <begin position="258"/>
        <end position="314"/>
    </location>
</feature>
<dbReference type="InterPro" id="IPR035969">
    <property type="entry name" value="Rab-GAP_TBC_sf"/>
</dbReference>
<dbReference type="Gene3D" id="1.10.8.270">
    <property type="entry name" value="putative rabgap domain of human tbc1 domain family member 14 like domains"/>
    <property type="match status" value="1"/>
</dbReference>
<proteinExistence type="predicted"/>
<gene>
    <name evidence="3" type="ORF">PhCBS80983_g03795</name>
</gene>
<feature type="compositionally biased region" description="Low complexity" evidence="1">
    <location>
        <begin position="481"/>
        <end position="502"/>
    </location>
</feature>
<dbReference type="STRING" id="109895.A0A507E0Z0"/>
<feature type="compositionally biased region" description="Polar residues" evidence="1">
    <location>
        <begin position="346"/>
        <end position="366"/>
    </location>
</feature>
<feature type="compositionally biased region" description="Pro residues" evidence="1">
    <location>
        <begin position="258"/>
        <end position="268"/>
    </location>
</feature>
<dbReference type="Proteomes" id="UP000318582">
    <property type="component" value="Unassembled WGS sequence"/>
</dbReference>
<accession>A0A507E0Z0</accession>
<evidence type="ECO:0000313" key="3">
    <source>
        <dbReference type="EMBL" id="TPX57514.1"/>
    </source>
</evidence>
<dbReference type="PANTHER" id="PTHR47219:SF9">
    <property type="entry name" value="GTPASE ACTIVATING PROTEIN AND CENTROSOME-ASSOCIATED, ISOFORM B"/>
    <property type="match status" value="1"/>
</dbReference>
<keyword evidence="4" id="KW-1185">Reference proteome</keyword>
<evidence type="ECO:0000259" key="2">
    <source>
        <dbReference type="PROSITE" id="PS50086"/>
    </source>
</evidence>
<feature type="region of interest" description="Disordered" evidence="1">
    <location>
        <begin position="336"/>
        <end position="366"/>
    </location>
</feature>
<dbReference type="Gene3D" id="1.10.472.80">
    <property type="entry name" value="Ypt/Rab-GAP domain of gyp1p, domain 3"/>
    <property type="match status" value="1"/>
</dbReference>
<sequence>MASLVAPRYAGADHHSHGPTTAPTTTYASEKQQQQQQQAPPARVRPPVDVIAGAAKLRHMQRLKTEQEAIAAAAKAAAAADAFEAEHPPPVPPTRMTSATSTYHHHPNNIRSGSGISNGNKRSDSHALCDPHRLTLGPLAAGEGFGDILARMDNLKFDAFIRTGGDPALVGKRFAEHVFDGVQWDGAAKSCPNPSTIPMTPTVATTTLPPPTAMMARRERSESKESTTTTSDKVDTPKPTLKHLIVDFKDNSDVGYSPLPPFSAPTPPVSSSSSPAHQYYNTPNEQLNVFRKPKDGTHSAPALARAPTSAPPLTTAANRFFGKAMLPWRSHANNVNVNHSSDSSAKNTHSSATDGTTPPISRSLKTQRSFQNFTASIRNQYNKHSQAPSPPRQQAPHKAHSMFDATPLPSDPNHHNHHQQTPSSASLPTLPRIPSVEVLESFPNPPIQTPFTRSHETLLMHPPPPPPPPQEEEYRRQRTVTATTSSPSLYTSASSESSPVRSIRSRMKGFLSKPASDHLTPPPTPGRKSSEENEKRFPLPQQQQPATSSTSSSLLFMSRSRSRSRSARRPPSPNPTGRSRSRGLRLRSSSRFRSRSRDTSHNHPLPANAIGIINGNNANSNGHRDRTHSSNSLSDNSSTSSTLYHHNNRTPRKSLDASSRKSSDRFFEFVDELYCRADHHGFVTYHAPKSRAEKVAESTLIARDTARARKWKLMARELCPPHPAVREAERQVAGGVRYVSPHPDVEREGGGMSNVPRKVAIVPLFGFVRSGKFVSRLRKGVPLLWRGHAWYHLFTALSGLYDRLTPDQIGVAEADLILKYHMLQDQPSSYDEDILLVVPKTFANHIWFMQRQGPGQQALTRLLTAYANYDPTVGSSALATPCGLNMLAAMLLTVMEEERAFITLVHLMHSPNKTPYSKPSISGGGAGGGVTPYYNGRALFAPSGEAKQKVGTHARTHPHHNPPLTTVTVTVTMDAEVRAVHDALIATHVPRVAARFKDAGVKTTAYAGAWYRSLFLALCCLESPPKRIADDHLHFQDMESDEEHDDDDDESDDPDDGNGDGMGRGRRGRRRREEEADAAAGGEGKRWEGILGFPATVRCWDFFAEVGWEGACVVAVAVLKWHEATLLSLPSDTLLPFLCNGATPNPDYPPNNNSHSNVNYTYAAPLPARIRNAVRNVPAPDPDRFMRLVRRVWDAR</sequence>
<dbReference type="EMBL" id="QEAQ01000051">
    <property type="protein sequence ID" value="TPX57514.1"/>
    <property type="molecule type" value="Genomic_DNA"/>
</dbReference>
<evidence type="ECO:0000256" key="1">
    <source>
        <dbReference type="SAM" id="MobiDB-lite"/>
    </source>
</evidence>
<feature type="domain" description="Rab-GAP TBC" evidence="2">
    <location>
        <begin position="780"/>
        <end position="1036"/>
    </location>
</feature>
<feature type="compositionally biased region" description="Basic and acidic residues" evidence="1">
    <location>
        <begin position="528"/>
        <end position="537"/>
    </location>
</feature>
<feature type="region of interest" description="Disordered" evidence="1">
    <location>
        <begin position="96"/>
        <end position="125"/>
    </location>
</feature>
<feature type="compositionally biased region" description="Basic residues" evidence="1">
    <location>
        <begin position="579"/>
        <end position="594"/>
    </location>
</feature>
<dbReference type="InterPro" id="IPR050302">
    <property type="entry name" value="Rab_GAP_TBC_domain"/>
</dbReference>
<feature type="compositionally biased region" description="Acidic residues" evidence="1">
    <location>
        <begin position="1038"/>
        <end position="1058"/>
    </location>
</feature>
<feature type="region of interest" description="Disordered" evidence="1">
    <location>
        <begin position="381"/>
        <end position="430"/>
    </location>
</feature>